<dbReference type="OrthoDB" id="9801841at2"/>
<sequence length="623" mass="70643">MPNSLPPFTQTTDHSPSASTKPEPQIQHFYISEEQSVYLLKAYDARKHRAWIRLCKQQLAKLGYVDLDLVGKGAYGFVFSGINPNGEAHVFKFSRVTLPQHIQDRLEEEAYMLSQVKHPNVPPMIKFAHGGKQGILVMARAPGEDLEQLCLKMGALPTYMVMNIARQLANILQYLHHGRPLVHGDIKPSNLVYDVETDHLSLIDWGSAVFAQRDAQGKPVNGNVMDLLSSDHQHTNARMGDVYFIGEEQLNGELSNTRFDEQGAAATLYAIASGQASRFGSKVIKATSIGLPMELARTLDGMLSDDPEQRKQAGDYFLKSMLHSHRLHLPVIPVPPIVEDIPIWELTRERDVETVIYSSRKSFLKEHTSEAPVEKMDDLQLEKYYRNFMAGMGDTEKGFIAAVGRISQYSIVGGLAIHWRDTGVFIDSNLALYRSEEKEALTLAVNNMVTLARGIQKIGVFKACFFNARDTLHLERKDTSQPFQIDPDQQLPFEVGGVPSLEDKSRLHSYFEDGRDPDENLELPREIMTELNWINKIHHTGCIIFEVLPNHMKVHSYLRLLNPRKQAAFRACLDRILVHVDKIQGKGVSGFMKLPYKNTRRFSHIDSKDEWFYPKNPKKNKSK</sequence>
<dbReference type="PROSITE" id="PS50011">
    <property type="entry name" value="PROTEIN_KINASE_DOM"/>
    <property type="match status" value="1"/>
</dbReference>
<keyword evidence="4" id="KW-1185">Reference proteome</keyword>
<accession>A0A553JUQ8</accession>
<feature type="domain" description="Protein kinase" evidence="2">
    <location>
        <begin position="64"/>
        <end position="322"/>
    </location>
</feature>
<dbReference type="InterPro" id="IPR053235">
    <property type="entry name" value="Ser_Thr_kinase"/>
</dbReference>
<dbReference type="PANTHER" id="PTHR24361">
    <property type="entry name" value="MITOGEN-ACTIVATED KINASE KINASE KINASE"/>
    <property type="match status" value="1"/>
</dbReference>
<dbReference type="SMART" id="SM00220">
    <property type="entry name" value="S_TKc"/>
    <property type="match status" value="1"/>
</dbReference>
<evidence type="ECO:0000313" key="4">
    <source>
        <dbReference type="Proteomes" id="UP000318126"/>
    </source>
</evidence>
<dbReference type="Gene3D" id="1.10.510.10">
    <property type="entry name" value="Transferase(Phosphotransferase) domain 1"/>
    <property type="match status" value="1"/>
</dbReference>
<dbReference type="AlphaFoldDB" id="A0A553JUQ8"/>
<dbReference type="GO" id="GO:0005524">
    <property type="term" value="F:ATP binding"/>
    <property type="evidence" value="ECO:0007669"/>
    <property type="project" value="InterPro"/>
</dbReference>
<reference evidence="4" key="1">
    <citation type="submission" date="2019-07" db="EMBL/GenBank/DDBJ databases">
        <title>Shewanella sp. YLB-08 draft genomic sequence.</title>
        <authorList>
            <person name="Yu L."/>
        </authorList>
    </citation>
    <scope>NUCLEOTIDE SEQUENCE [LARGE SCALE GENOMIC DNA]</scope>
    <source>
        <strain evidence="4">JCM 20706</strain>
    </source>
</reference>
<name>A0A553JUQ8_SHEHA</name>
<evidence type="ECO:0000313" key="3">
    <source>
        <dbReference type="EMBL" id="TRY16194.1"/>
    </source>
</evidence>
<gene>
    <name evidence="3" type="ORF">FN961_00755</name>
</gene>
<keyword evidence="3" id="KW-0808">Transferase</keyword>
<feature type="region of interest" description="Disordered" evidence="1">
    <location>
        <begin position="1"/>
        <end position="23"/>
    </location>
</feature>
<dbReference type="GO" id="GO:0005737">
    <property type="term" value="C:cytoplasm"/>
    <property type="evidence" value="ECO:0007669"/>
    <property type="project" value="TreeGrafter"/>
</dbReference>
<evidence type="ECO:0000256" key="1">
    <source>
        <dbReference type="SAM" id="MobiDB-lite"/>
    </source>
</evidence>
<dbReference type="InterPro" id="IPR000719">
    <property type="entry name" value="Prot_kinase_dom"/>
</dbReference>
<dbReference type="FunFam" id="1.10.510.10:FF:002983">
    <property type="match status" value="1"/>
</dbReference>
<dbReference type="GO" id="GO:0004674">
    <property type="term" value="F:protein serine/threonine kinase activity"/>
    <property type="evidence" value="ECO:0007669"/>
    <property type="project" value="TreeGrafter"/>
</dbReference>
<dbReference type="SUPFAM" id="SSF56112">
    <property type="entry name" value="Protein kinase-like (PK-like)"/>
    <property type="match status" value="1"/>
</dbReference>
<dbReference type="PROSITE" id="PS00108">
    <property type="entry name" value="PROTEIN_KINASE_ST"/>
    <property type="match status" value="1"/>
</dbReference>
<proteinExistence type="predicted"/>
<dbReference type="RefSeq" id="WP_143562639.1">
    <property type="nucleotide sequence ID" value="NZ_BMPL01000001.1"/>
</dbReference>
<dbReference type="InterPro" id="IPR011009">
    <property type="entry name" value="Kinase-like_dom_sf"/>
</dbReference>
<feature type="compositionally biased region" description="Polar residues" evidence="1">
    <location>
        <begin position="1"/>
        <end position="22"/>
    </location>
</feature>
<evidence type="ECO:0000259" key="2">
    <source>
        <dbReference type="PROSITE" id="PS50011"/>
    </source>
</evidence>
<dbReference type="Pfam" id="PF00069">
    <property type="entry name" value="Pkinase"/>
    <property type="match status" value="1"/>
</dbReference>
<protein>
    <submittedName>
        <fullName evidence="3">Protein kinase</fullName>
    </submittedName>
</protein>
<dbReference type="InterPro" id="IPR008271">
    <property type="entry name" value="Ser/Thr_kinase_AS"/>
</dbReference>
<comment type="caution">
    <text evidence="3">The sequence shown here is derived from an EMBL/GenBank/DDBJ whole genome shotgun (WGS) entry which is preliminary data.</text>
</comment>
<dbReference type="PANTHER" id="PTHR24361:SF785">
    <property type="entry name" value="DUAL SPECIFICITY MITOGEN-ACTIVATED PROTEIN KINASE KINASE 1"/>
    <property type="match status" value="1"/>
</dbReference>
<organism evidence="3 4">
    <name type="scientific">Shewanella hanedai</name>
    <name type="common">Alteromonas hanedai</name>
    <dbReference type="NCBI Taxonomy" id="25"/>
    <lineage>
        <taxon>Bacteria</taxon>
        <taxon>Pseudomonadati</taxon>
        <taxon>Pseudomonadota</taxon>
        <taxon>Gammaproteobacteria</taxon>
        <taxon>Alteromonadales</taxon>
        <taxon>Shewanellaceae</taxon>
        <taxon>Shewanella</taxon>
    </lineage>
</organism>
<dbReference type="EMBL" id="VKGK01000001">
    <property type="protein sequence ID" value="TRY16194.1"/>
    <property type="molecule type" value="Genomic_DNA"/>
</dbReference>
<keyword evidence="3" id="KW-0418">Kinase</keyword>
<dbReference type="Proteomes" id="UP000318126">
    <property type="component" value="Unassembled WGS sequence"/>
</dbReference>